<evidence type="ECO:0000313" key="3">
    <source>
        <dbReference type="Proteomes" id="UP000676336"/>
    </source>
</evidence>
<evidence type="ECO:0000256" key="1">
    <source>
        <dbReference type="SAM" id="MobiDB-lite"/>
    </source>
</evidence>
<feature type="compositionally biased region" description="Low complexity" evidence="1">
    <location>
        <begin position="1"/>
        <end position="30"/>
    </location>
</feature>
<accession>A0A8S2UF41</accession>
<dbReference type="Proteomes" id="UP000676336">
    <property type="component" value="Unassembled WGS sequence"/>
</dbReference>
<organism evidence="2 3">
    <name type="scientific">Rotaria magnacalcarata</name>
    <dbReference type="NCBI Taxonomy" id="392030"/>
    <lineage>
        <taxon>Eukaryota</taxon>
        <taxon>Metazoa</taxon>
        <taxon>Spiralia</taxon>
        <taxon>Gnathifera</taxon>
        <taxon>Rotifera</taxon>
        <taxon>Eurotatoria</taxon>
        <taxon>Bdelloidea</taxon>
        <taxon>Philodinida</taxon>
        <taxon>Philodinidae</taxon>
        <taxon>Rotaria</taxon>
    </lineage>
</organism>
<evidence type="ECO:0000313" key="2">
    <source>
        <dbReference type="EMBL" id="CAF4311381.1"/>
    </source>
</evidence>
<gene>
    <name evidence="2" type="ORF">SMN809_LOCUS26558</name>
</gene>
<protein>
    <submittedName>
        <fullName evidence="2">Uncharacterized protein</fullName>
    </submittedName>
</protein>
<dbReference type="EMBL" id="CAJOBI010038310">
    <property type="protein sequence ID" value="CAF4311381.1"/>
    <property type="molecule type" value="Genomic_DNA"/>
</dbReference>
<feature type="non-terminal residue" evidence="2">
    <location>
        <position position="66"/>
    </location>
</feature>
<name>A0A8S2UF41_9BILA</name>
<reference evidence="2" key="1">
    <citation type="submission" date="2021-02" db="EMBL/GenBank/DDBJ databases">
        <authorList>
            <person name="Nowell W R."/>
        </authorList>
    </citation>
    <scope>NUCLEOTIDE SEQUENCE</scope>
</reference>
<comment type="caution">
    <text evidence="2">The sequence shown here is derived from an EMBL/GenBank/DDBJ whole genome shotgun (WGS) entry which is preliminary data.</text>
</comment>
<feature type="region of interest" description="Disordered" evidence="1">
    <location>
        <begin position="1"/>
        <end position="66"/>
    </location>
</feature>
<dbReference type="AlphaFoldDB" id="A0A8S2UF41"/>
<feature type="compositionally biased region" description="Low complexity" evidence="1">
    <location>
        <begin position="43"/>
        <end position="58"/>
    </location>
</feature>
<proteinExistence type="predicted"/>
<sequence length="66" mass="7192">MNDLSNESKSTVESTTTDTKAETITTTTLSPDELRRRRLEKFSTGSTSKSQASTSSNDTSDKQLST</sequence>